<dbReference type="InterPro" id="IPR029058">
    <property type="entry name" value="AB_hydrolase_fold"/>
</dbReference>
<dbReference type="PANTHER" id="PTHR11487:SF0">
    <property type="entry name" value="S-ACYL FATTY ACID SYNTHASE THIOESTERASE, MEDIUM CHAIN"/>
    <property type="match status" value="1"/>
</dbReference>
<name>A0ABQ7JF85_9APIC</name>
<keyword evidence="4" id="KW-1185">Reference proteome</keyword>
<comment type="similarity">
    <text evidence="1">Belongs to the thioesterase family.</text>
</comment>
<accession>A0ABQ7JF85</accession>
<dbReference type="Gene3D" id="3.40.50.1820">
    <property type="entry name" value="alpha/beta hydrolase"/>
    <property type="match status" value="1"/>
</dbReference>
<dbReference type="InterPro" id="IPR012223">
    <property type="entry name" value="TEII"/>
</dbReference>
<dbReference type="InterPro" id="IPR001031">
    <property type="entry name" value="Thioesterase"/>
</dbReference>
<feature type="domain" description="Thioesterase" evidence="2">
    <location>
        <begin position="28"/>
        <end position="235"/>
    </location>
</feature>
<evidence type="ECO:0000313" key="3">
    <source>
        <dbReference type="EMBL" id="KAF8822539.1"/>
    </source>
</evidence>
<protein>
    <recommendedName>
        <fullName evidence="2">Thioesterase domain-containing protein</fullName>
    </recommendedName>
</protein>
<dbReference type="EMBL" id="JADAQX010000043">
    <property type="protein sequence ID" value="KAF8822539.1"/>
    <property type="molecule type" value="Genomic_DNA"/>
</dbReference>
<evidence type="ECO:0000313" key="4">
    <source>
        <dbReference type="Proteomes" id="UP000823046"/>
    </source>
</evidence>
<dbReference type="SUPFAM" id="SSF53474">
    <property type="entry name" value="alpha/beta-Hydrolases"/>
    <property type="match status" value="1"/>
</dbReference>
<comment type="caution">
    <text evidence="3">The sequence shown here is derived from an EMBL/GenBank/DDBJ whole genome shotgun (WGS) entry which is preliminary data.</text>
</comment>
<evidence type="ECO:0000256" key="1">
    <source>
        <dbReference type="ARBA" id="ARBA00007169"/>
    </source>
</evidence>
<dbReference type="Pfam" id="PF00975">
    <property type="entry name" value="Thioesterase"/>
    <property type="match status" value="1"/>
</dbReference>
<evidence type="ECO:0000259" key="2">
    <source>
        <dbReference type="Pfam" id="PF00975"/>
    </source>
</evidence>
<proteinExistence type="inferred from homology"/>
<dbReference type="Proteomes" id="UP000823046">
    <property type="component" value="Unassembled WGS sequence"/>
</dbReference>
<sequence length="254" mass="28784">MAGMEQLAFTGRGTPKNPQPNLLLEYCLKEQIEMLAVQLPGRAGRISERPYKNAREIASSALSVLTPKLTEKSCEYAICAHSMGALCAFEFVQLAAQTNIPLPVHIFISCMLSPDTPVELRPWKPAKFCSSDELKEEVRSWGANDIVFRPDVWESYEELFRSDFAVFDEYLYDESSTPLSIPSTLFYATRDSRITTKLMRGWKKLLSNDKLGDEVEFVGINGTHSFFYQTAAREQWMKCIIAKVDLILLDLVYG</sequence>
<reference evidence="3 4" key="1">
    <citation type="journal article" date="2020" name="bioRxiv">
        <title>Metabolic contributions of an alphaproteobacterial endosymbiont in the apicomplexan Cardiosporidium cionae.</title>
        <authorList>
            <person name="Hunter E.S."/>
            <person name="Paight C.J."/>
            <person name="Lane C.E."/>
        </authorList>
    </citation>
    <scope>NUCLEOTIDE SEQUENCE [LARGE SCALE GENOMIC DNA]</scope>
    <source>
        <strain evidence="3">ESH_2018</strain>
    </source>
</reference>
<organism evidence="3 4">
    <name type="scientific">Cardiosporidium cionae</name>
    <dbReference type="NCBI Taxonomy" id="476202"/>
    <lineage>
        <taxon>Eukaryota</taxon>
        <taxon>Sar</taxon>
        <taxon>Alveolata</taxon>
        <taxon>Apicomplexa</taxon>
        <taxon>Aconoidasida</taxon>
        <taxon>Nephromycida</taxon>
        <taxon>Cardiosporidium</taxon>
    </lineage>
</organism>
<dbReference type="PANTHER" id="PTHR11487">
    <property type="entry name" value="THIOESTERASE"/>
    <property type="match status" value="1"/>
</dbReference>
<gene>
    <name evidence="3" type="ORF">IE077_000559</name>
</gene>